<feature type="domain" description="DUF5672" evidence="1">
    <location>
        <begin position="139"/>
        <end position="281"/>
    </location>
</feature>
<dbReference type="VEuPathDB" id="FungiDB:SAPIO_CDS5784"/>
<dbReference type="Pfam" id="PF18922">
    <property type="entry name" value="DUF5672"/>
    <property type="match status" value="1"/>
</dbReference>
<keyword evidence="3" id="KW-1185">Reference proteome</keyword>
<comment type="caution">
    <text evidence="2">The sequence shown here is derived from an EMBL/GenBank/DDBJ whole genome shotgun (WGS) entry which is preliminary data.</text>
</comment>
<evidence type="ECO:0000313" key="2">
    <source>
        <dbReference type="EMBL" id="KEZ42554.1"/>
    </source>
</evidence>
<dbReference type="OMA" id="LQPAEWL"/>
<evidence type="ECO:0000313" key="3">
    <source>
        <dbReference type="Proteomes" id="UP000028545"/>
    </source>
</evidence>
<dbReference type="RefSeq" id="XP_016642353.1">
    <property type="nucleotide sequence ID" value="XM_016788037.1"/>
</dbReference>
<dbReference type="OrthoDB" id="10025998at2759"/>
<dbReference type="EMBL" id="JOWA01000099">
    <property type="protein sequence ID" value="KEZ42554.1"/>
    <property type="molecule type" value="Genomic_DNA"/>
</dbReference>
<evidence type="ECO:0000259" key="1">
    <source>
        <dbReference type="Pfam" id="PF18922"/>
    </source>
</evidence>
<sequence length="405" mass="45130">MSSEAAAPLLGQNSPSLKRLLPKLAALPFAIWNHMSRRSRILSGLAVFILVAMGLTSQSGVAPPVPRISVQYPHSAFNESKVALLIENRPNPILAPLMLHFMAVVPPDWRFRFMGSPESVEHINKSVAIREQVNAGKLDLTYIPTNMSTAGQEMISRFLTTLWLYETVLQPAEWLLVFQTDSILCANSRLSLNDFLEYDWIGAPWHPNGRWGGNGGLSLRRVSTMIDVLRNQVRVEDSEPEDVWLAERVSHHPGAIIANGTVSMTFSGEQHTGEKVHLDDDEMIRKYGSILAAAEAGEYVRDIDGWRDGFYEPMGYHTGGSGSHLHRGVWGSPEMRRHIWKYCPEVKMTLAMDAAKYVPGECNANWAKRDLTGASTEEMDSAYPYGTEIIDGEEYPLLPPGLTPF</sequence>
<dbReference type="GeneID" id="27724856"/>
<reference evidence="2 3" key="1">
    <citation type="journal article" date="2014" name="Genome Announc.">
        <title>Draft genome sequence of the pathogenic fungus Scedosporium apiospermum.</title>
        <authorList>
            <person name="Vandeputte P."/>
            <person name="Ghamrawi S."/>
            <person name="Rechenmann M."/>
            <person name="Iltis A."/>
            <person name="Giraud S."/>
            <person name="Fleury M."/>
            <person name="Thornton C."/>
            <person name="Delhaes L."/>
            <person name="Meyer W."/>
            <person name="Papon N."/>
            <person name="Bouchara J.P."/>
        </authorList>
    </citation>
    <scope>NUCLEOTIDE SEQUENCE [LARGE SCALE GENOMIC DNA]</scope>
    <source>
        <strain evidence="2 3">IHEM 14462</strain>
    </source>
</reference>
<dbReference type="HOGENOM" id="CLU_048589_2_0_1"/>
<dbReference type="InterPro" id="IPR043729">
    <property type="entry name" value="DUF5672"/>
</dbReference>
<dbReference type="AlphaFoldDB" id="A0A084G5E2"/>
<gene>
    <name evidence="2" type="ORF">SAPIO_CDS5784</name>
</gene>
<dbReference type="Proteomes" id="UP000028545">
    <property type="component" value="Unassembled WGS sequence"/>
</dbReference>
<proteinExistence type="predicted"/>
<name>A0A084G5E2_PSEDA</name>
<protein>
    <recommendedName>
        <fullName evidence="1">DUF5672 domain-containing protein</fullName>
    </recommendedName>
</protein>
<organism evidence="2 3">
    <name type="scientific">Pseudallescheria apiosperma</name>
    <name type="common">Scedosporium apiospermum</name>
    <dbReference type="NCBI Taxonomy" id="563466"/>
    <lineage>
        <taxon>Eukaryota</taxon>
        <taxon>Fungi</taxon>
        <taxon>Dikarya</taxon>
        <taxon>Ascomycota</taxon>
        <taxon>Pezizomycotina</taxon>
        <taxon>Sordariomycetes</taxon>
        <taxon>Hypocreomycetidae</taxon>
        <taxon>Microascales</taxon>
        <taxon>Microascaceae</taxon>
        <taxon>Scedosporium</taxon>
    </lineage>
</organism>
<dbReference type="KEGG" id="sapo:SAPIO_CDS5784"/>
<accession>A0A084G5E2</accession>